<keyword evidence="1" id="KW-0472">Membrane</keyword>
<sequence>MNKEKTGLLIKSARLQKGYNWDFKLDMALLIICFVGVALRIVKGRIICSYLRYKQFFILNIIILLMSIVSIVVMYTGFIYWEHIVTFVSLANVFLCISYRELMGSVLTIDDAVQSIGVITISIIISTIVAITVEMFLKEYVNKQ</sequence>
<evidence type="ECO:0000313" key="2">
    <source>
        <dbReference type="EMBL" id="MBE5920963.1"/>
    </source>
</evidence>
<accession>A0A927UF50</accession>
<gene>
    <name evidence="2" type="ORF">E7272_14140</name>
</gene>
<name>A0A927UF50_9FIRM</name>
<proteinExistence type="predicted"/>
<keyword evidence="1" id="KW-1133">Transmembrane helix</keyword>
<protein>
    <submittedName>
        <fullName evidence="2">Uncharacterized protein</fullName>
    </submittedName>
</protein>
<feature type="transmembrane region" description="Helical" evidence="1">
    <location>
        <begin position="84"/>
        <end position="103"/>
    </location>
</feature>
<reference evidence="2" key="1">
    <citation type="submission" date="2019-04" db="EMBL/GenBank/DDBJ databases">
        <title>Evolution of Biomass-Degrading Anaerobic Consortia Revealed by Metagenomics.</title>
        <authorList>
            <person name="Peng X."/>
        </authorList>
    </citation>
    <scope>NUCLEOTIDE SEQUENCE</scope>
    <source>
        <strain evidence="2">SIG311</strain>
    </source>
</reference>
<organism evidence="2 3">
    <name type="scientific">Pseudobutyrivibrio ruminis</name>
    <dbReference type="NCBI Taxonomy" id="46206"/>
    <lineage>
        <taxon>Bacteria</taxon>
        <taxon>Bacillati</taxon>
        <taxon>Bacillota</taxon>
        <taxon>Clostridia</taxon>
        <taxon>Lachnospirales</taxon>
        <taxon>Lachnospiraceae</taxon>
        <taxon>Pseudobutyrivibrio</taxon>
    </lineage>
</organism>
<comment type="caution">
    <text evidence="2">The sequence shown here is derived from an EMBL/GenBank/DDBJ whole genome shotgun (WGS) entry which is preliminary data.</text>
</comment>
<dbReference type="AlphaFoldDB" id="A0A927UF50"/>
<feature type="transmembrane region" description="Helical" evidence="1">
    <location>
        <begin position="56"/>
        <end position="78"/>
    </location>
</feature>
<keyword evidence="1" id="KW-0812">Transmembrane</keyword>
<evidence type="ECO:0000313" key="3">
    <source>
        <dbReference type="Proteomes" id="UP000766246"/>
    </source>
</evidence>
<dbReference type="Proteomes" id="UP000766246">
    <property type="component" value="Unassembled WGS sequence"/>
</dbReference>
<feature type="transmembrane region" description="Helical" evidence="1">
    <location>
        <begin position="115"/>
        <end position="137"/>
    </location>
</feature>
<evidence type="ECO:0000256" key="1">
    <source>
        <dbReference type="SAM" id="Phobius"/>
    </source>
</evidence>
<dbReference type="EMBL" id="SVER01000066">
    <property type="protein sequence ID" value="MBE5920963.1"/>
    <property type="molecule type" value="Genomic_DNA"/>
</dbReference>
<feature type="transmembrane region" description="Helical" evidence="1">
    <location>
        <begin position="27"/>
        <end position="44"/>
    </location>
</feature>